<evidence type="ECO:0000256" key="17">
    <source>
        <dbReference type="RuleBase" id="RU000579"/>
    </source>
</evidence>
<dbReference type="Pfam" id="PF03447">
    <property type="entry name" value="NAD_binding_3"/>
    <property type="match status" value="1"/>
</dbReference>
<feature type="domain" description="Homoserine dehydrogenase catalytic" evidence="19">
    <location>
        <begin position="152"/>
        <end position="354"/>
    </location>
</feature>
<feature type="binding site" evidence="16">
    <location>
        <position position="93"/>
    </location>
    <ligand>
        <name>NADPH</name>
        <dbReference type="ChEBI" id="CHEBI:57783"/>
    </ligand>
</feature>
<evidence type="ECO:0000256" key="3">
    <source>
        <dbReference type="ARBA" id="ARBA00005062"/>
    </source>
</evidence>
<dbReference type="EMBL" id="CAJVPL010000023">
    <property type="protein sequence ID" value="CAG8435057.1"/>
    <property type="molecule type" value="Genomic_DNA"/>
</dbReference>
<dbReference type="InterPro" id="IPR011147">
    <property type="entry name" value="Bifunc_Aspkin/hSer_DH"/>
</dbReference>
<comment type="similarity">
    <text evidence="4 14 18">Belongs to the homoserine dehydrogenase family.</text>
</comment>
<evidence type="ECO:0000256" key="13">
    <source>
        <dbReference type="ARBA" id="ARBA00059589"/>
    </source>
</evidence>
<proteinExistence type="inferred from homology"/>
<evidence type="ECO:0000256" key="10">
    <source>
        <dbReference type="ARBA" id="ARBA00023002"/>
    </source>
</evidence>
<dbReference type="FunFam" id="3.30.360.10:FF:000006">
    <property type="entry name" value="Bifunctional aspartokinase/homoserine dehydrogenase"/>
    <property type="match status" value="1"/>
</dbReference>
<dbReference type="InterPro" id="IPR036291">
    <property type="entry name" value="NAD(P)-bd_dom_sf"/>
</dbReference>
<evidence type="ECO:0000256" key="4">
    <source>
        <dbReference type="ARBA" id="ARBA00006753"/>
    </source>
</evidence>
<keyword evidence="9 14" id="KW-0521">NADP</keyword>
<dbReference type="GO" id="GO:0009086">
    <property type="term" value="P:methionine biosynthetic process"/>
    <property type="evidence" value="ECO:0007669"/>
    <property type="project" value="UniProtKB-KW"/>
</dbReference>
<evidence type="ECO:0000256" key="6">
    <source>
        <dbReference type="ARBA" id="ARBA00013376"/>
    </source>
</evidence>
<name>A0A9N8YIX3_9GLOM</name>
<dbReference type="GO" id="GO:0009090">
    <property type="term" value="P:homoserine biosynthetic process"/>
    <property type="evidence" value="ECO:0007669"/>
    <property type="project" value="TreeGrafter"/>
</dbReference>
<feature type="binding site" evidence="16">
    <location>
        <position position="211"/>
    </location>
    <ligand>
        <name>L-homoserine</name>
        <dbReference type="ChEBI" id="CHEBI:57476"/>
    </ligand>
</feature>
<comment type="cofactor">
    <cofactor evidence="1">
        <name>a metal cation</name>
        <dbReference type="ChEBI" id="CHEBI:25213"/>
    </cofactor>
</comment>
<comment type="function">
    <text evidence="13">Catalyzes the conversion of L-aspartate-beta-semialdehyde (L-Asa) to L-homoserine (L-Hse), the third step in the biosynthesis of amino acids that derive from aspartate (the aspartate family of amino acids), including methioinine and threonine, the latter of which is a precursor to isoleucine; production of homoserine leads to a branch-point in the pathway as it can either be O-phosphorylated for processing to threonine, or O-acylated for processing to methionine.</text>
</comment>
<evidence type="ECO:0000256" key="18">
    <source>
        <dbReference type="RuleBase" id="RU004171"/>
    </source>
</evidence>
<dbReference type="GO" id="GO:0009088">
    <property type="term" value="P:threonine biosynthetic process"/>
    <property type="evidence" value="ECO:0007669"/>
    <property type="project" value="UniProtKB-KW"/>
</dbReference>
<evidence type="ECO:0000259" key="20">
    <source>
        <dbReference type="Pfam" id="PF03447"/>
    </source>
</evidence>
<evidence type="ECO:0000256" key="2">
    <source>
        <dbReference type="ARBA" id="ARBA00005056"/>
    </source>
</evidence>
<feature type="active site" description="Proton donor" evidence="15">
    <location>
        <position position="226"/>
    </location>
</feature>
<dbReference type="GO" id="GO:0050661">
    <property type="term" value="F:NADP binding"/>
    <property type="evidence" value="ECO:0007669"/>
    <property type="project" value="InterPro"/>
</dbReference>
<evidence type="ECO:0000256" key="12">
    <source>
        <dbReference type="ARBA" id="ARBA00048841"/>
    </source>
</evidence>
<dbReference type="Gene3D" id="3.30.360.10">
    <property type="entry name" value="Dihydrodipicolinate Reductase, domain 2"/>
    <property type="match status" value="1"/>
</dbReference>
<evidence type="ECO:0000256" key="8">
    <source>
        <dbReference type="ARBA" id="ARBA00022697"/>
    </source>
</evidence>
<feature type="domain" description="Aspartate/homoserine dehydrogenase NAD-binding" evidence="20">
    <location>
        <begin position="8"/>
        <end position="144"/>
    </location>
</feature>
<comment type="catalytic activity">
    <reaction evidence="12">
        <text>L-homoserine + NADP(+) = L-aspartate 4-semialdehyde + NADPH + H(+)</text>
        <dbReference type="Rhea" id="RHEA:15761"/>
        <dbReference type="ChEBI" id="CHEBI:15378"/>
        <dbReference type="ChEBI" id="CHEBI:57476"/>
        <dbReference type="ChEBI" id="CHEBI:57783"/>
        <dbReference type="ChEBI" id="CHEBI:58349"/>
        <dbReference type="ChEBI" id="CHEBI:537519"/>
        <dbReference type="EC" id="1.1.1.3"/>
    </reaction>
    <physiologicalReaction direction="right-to-left" evidence="12">
        <dbReference type="Rhea" id="RHEA:15763"/>
    </physiologicalReaction>
</comment>
<dbReference type="PIRSF" id="PIRSF036497">
    <property type="entry name" value="HDH_short"/>
    <property type="match status" value="1"/>
</dbReference>
<dbReference type="Proteomes" id="UP000789831">
    <property type="component" value="Unassembled WGS sequence"/>
</dbReference>
<evidence type="ECO:0000256" key="1">
    <source>
        <dbReference type="ARBA" id="ARBA00001920"/>
    </source>
</evidence>
<dbReference type="Pfam" id="PF00742">
    <property type="entry name" value="Homoserine_dh"/>
    <property type="match status" value="1"/>
</dbReference>
<evidence type="ECO:0000256" key="7">
    <source>
        <dbReference type="ARBA" id="ARBA00022605"/>
    </source>
</evidence>
<dbReference type="PANTHER" id="PTHR43070:SF5">
    <property type="entry name" value="HOMOSERINE DEHYDROGENASE"/>
    <property type="match status" value="1"/>
</dbReference>
<keyword evidence="7 14" id="KW-0028">Amino-acid biosynthesis</keyword>
<dbReference type="SUPFAM" id="SSF55347">
    <property type="entry name" value="Glyceraldehyde-3-phosphate dehydrogenase-like, C-terminal domain"/>
    <property type="match status" value="1"/>
</dbReference>
<dbReference type="InterPro" id="IPR019811">
    <property type="entry name" value="HDH_CS"/>
</dbReference>
<feature type="binding site" evidence="16">
    <location>
        <position position="117"/>
    </location>
    <ligand>
        <name>NADPH</name>
        <dbReference type="ChEBI" id="CHEBI:57783"/>
    </ligand>
</feature>
<protein>
    <recommendedName>
        <fullName evidence="6 14">Homoserine dehydrogenase</fullName>
        <shortName evidence="14">HDH</shortName>
        <ecNumber evidence="5 14">1.1.1.3</ecNumber>
    </recommendedName>
</protein>
<evidence type="ECO:0000256" key="16">
    <source>
        <dbReference type="PIRSR" id="PIRSR036497-2"/>
    </source>
</evidence>
<evidence type="ECO:0000256" key="11">
    <source>
        <dbReference type="ARBA" id="ARBA00023167"/>
    </source>
</evidence>
<dbReference type="InterPro" id="IPR001342">
    <property type="entry name" value="HDH_cat"/>
</dbReference>
<reference evidence="21" key="1">
    <citation type="submission" date="2021-06" db="EMBL/GenBank/DDBJ databases">
        <authorList>
            <person name="Kallberg Y."/>
            <person name="Tangrot J."/>
            <person name="Rosling A."/>
        </authorList>
    </citation>
    <scope>NUCLEOTIDE SEQUENCE</scope>
    <source>
        <strain evidence="21">MT106</strain>
    </source>
</reference>
<evidence type="ECO:0000256" key="9">
    <source>
        <dbReference type="ARBA" id="ARBA00022857"/>
    </source>
</evidence>
<evidence type="ECO:0000313" key="22">
    <source>
        <dbReference type="Proteomes" id="UP000789831"/>
    </source>
</evidence>
<evidence type="ECO:0000313" key="21">
    <source>
        <dbReference type="EMBL" id="CAG8435057.1"/>
    </source>
</evidence>
<dbReference type="GO" id="GO:0004412">
    <property type="term" value="F:homoserine dehydrogenase activity"/>
    <property type="evidence" value="ECO:0007669"/>
    <property type="project" value="UniProtKB-EC"/>
</dbReference>
<dbReference type="SUPFAM" id="SSF51735">
    <property type="entry name" value="NAD(P)-binding Rossmann-fold domains"/>
    <property type="match status" value="1"/>
</dbReference>
<evidence type="ECO:0000259" key="19">
    <source>
        <dbReference type="Pfam" id="PF00742"/>
    </source>
</evidence>
<sequence length="362" mass="39124">MVNLGIVGVGLVGSELISQLLSYSIHASSHSPKFNVVALANTSKHLLSNASYDSLDLSSWHSILKTNGVPVNINAFVEYLSNSPDTTVVVDNTASQEIAHLYPHFLRKGLHVVTPNKKAFSGDIKLYKEILAEATKNRKLVYHESSVGAGLPVLSTLNDLVRTGDEIIKIEGIFSGTLSYLFNNFSSLSIGNETSKFSDIVKVAKNNGYTEPDPRDDLNGLDVARKVIILGRIAGLDLTLETLPVENIVPESLRAVPSSAEFLAKLPEFDNHFENLNQKARNNNQVLRYIGTVDVKSGNSSVNLMSLPVSHPFASLKGSDNIIAFTTRRFPSPLIIQGAGAGSAVTAFGVFSDLFKVAERSS</sequence>
<organism evidence="21 22">
    <name type="scientific">Ambispora gerdemannii</name>
    <dbReference type="NCBI Taxonomy" id="144530"/>
    <lineage>
        <taxon>Eukaryota</taxon>
        <taxon>Fungi</taxon>
        <taxon>Fungi incertae sedis</taxon>
        <taxon>Mucoromycota</taxon>
        <taxon>Glomeromycotina</taxon>
        <taxon>Glomeromycetes</taxon>
        <taxon>Archaeosporales</taxon>
        <taxon>Ambisporaceae</taxon>
        <taxon>Ambispora</taxon>
    </lineage>
</organism>
<dbReference type="AlphaFoldDB" id="A0A9N8YIX3"/>
<evidence type="ECO:0000256" key="15">
    <source>
        <dbReference type="PIRSR" id="PIRSR036497-1"/>
    </source>
</evidence>
<dbReference type="Gene3D" id="3.40.50.720">
    <property type="entry name" value="NAD(P)-binding Rossmann-like Domain"/>
    <property type="match status" value="1"/>
</dbReference>
<keyword evidence="11 14" id="KW-0486">Methionine biosynthesis</keyword>
<comment type="pathway">
    <text evidence="2 17">Amino-acid biosynthesis; L-threonine biosynthesis; L-threonine from L-aspartate: step 3/5.</text>
</comment>
<accession>A0A9N8YIX3</accession>
<dbReference type="PROSITE" id="PS01042">
    <property type="entry name" value="HOMOSER_DHGENASE"/>
    <property type="match status" value="1"/>
</dbReference>
<feature type="binding site" evidence="16">
    <location>
        <begin position="8"/>
        <end position="13"/>
    </location>
    <ligand>
        <name>NADP(+)</name>
        <dbReference type="ChEBI" id="CHEBI:58349"/>
    </ligand>
</feature>
<evidence type="ECO:0000256" key="5">
    <source>
        <dbReference type="ARBA" id="ARBA00013213"/>
    </source>
</evidence>
<keyword evidence="10 14" id="KW-0560">Oxidoreductase</keyword>
<keyword evidence="22" id="KW-1185">Reference proteome</keyword>
<comment type="pathway">
    <text evidence="3 17">Amino-acid biosynthesis; L-methionine biosynthesis via de novo pathway; L-homoserine from L-aspartate: step 3/3.</text>
</comment>
<gene>
    <name evidence="21" type="ORF">AGERDE_LOCUS460</name>
</gene>
<dbReference type="EC" id="1.1.1.3" evidence="5 14"/>
<dbReference type="PANTHER" id="PTHR43070">
    <property type="match status" value="1"/>
</dbReference>
<dbReference type="InterPro" id="IPR022697">
    <property type="entry name" value="HDH_short"/>
</dbReference>
<comment type="caution">
    <text evidence="21">The sequence shown here is derived from an EMBL/GenBank/DDBJ whole genome shotgun (WGS) entry which is preliminary data.</text>
</comment>
<keyword evidence="8 14" id="KW-0791">Threonine biosynthesis</keyword>
<dbReference type="InterPro" id="IPR005106">
    <property type="entry name" value="Asp/hSer_DH_NAD-bd"/>
</dbReference>
<evidence type="ECO:0000256" key="14">
    <source>
        <dbReference type="PIRNR" id="PIRNR036497"/>
    </source>
</evidence>
<dbReference type="OrthoDB" id="67851at2759"/>